<feature type="chain" id="PRO_5045290257" evidence="1">
    <location>
        <begin position="20"/>
        <end position="1114"/>
    </location>
</feature>
<name>A0ABT8KYN1_9BACT</name>
<dbReference type="Pfam" id="PF05593">
    <property type="entry name" value="RHS_repeat"/>
    <property type="match status" value="1"/>
</dbReference>
<dbReference type="RefSeq" id="WP_346755260.1">
    <property type="nucleotide sequence ID" value="NZ_JAUJEA010000016.1"/>
</dbReference>
<feature type="signal peptide" evidence="1">
    <location>
        <begin position="1"/>
        <end position="19"/>
    </location>
</feature>
<evidence type="ECO:0000313" key="3">
    <source>
        <dbReference type="Proteomes" id="UP001172082"/>
    </source>
</evidence>
<dbReference type="NCBIfam" id="TIGR01643">
    <property type="entry name" value="YD_repeat_2x"/>
    <property type="match status" value="1"/>
</dbReference>
<reference evidence="2" key="1">
    <citation type="submission" date="2023-06" db="EMBL/GenBank/DDBJ databases">
        <title>Genomic of Parafulvivirga corallium.</title>
        <authorList>
            <person name="Wang G."/>
        </authorList>
    </citation>
    <scope>NUCLEOTIDE SEQUENCE</scope>
    <source>
        <strain evidence="2">BMA10</strain>
    </source>
</reference>
<accession>A0ABT8KYN1</accession>
<protein>
    <submittedName>
        <fullName evidence="2">RHS repeat protein</fullName>
    </submittedName>
</protein>
<evidence type="ECO:0000313" key="2">
    <source>
        <dbReference type="EMBL" id="MDN5205238.1"/>
    </source>
</evidence>
<keyword evidence="1" id="KW-0732">Signal</keyword>
<dbReference type="EMBL" id="JAUJEA010000016">
    <property type="protein sequence ID" value="MDN5205238.1"/>
    <property type="molecule type" value="Genomic_DNA"/>
</dbReference>
<proteinExistence type="predicted"/>
<evidence type="ECO:0000256" key="1">
    <source>
        <dbReference type="SAM" id="SignalP"/>
    </source>
</evidence>
<sequence>MKKKILLALLAIGCLHGYAQEIPEVIPPAPNAAALGKFADIPVSLYTGTPQISVPIWEITEGTLSVPISLSYHAGGIRVSEIASWVGLGWALNSGGVISRSMNGLPDDKQSTGFLDQPAIPQAFPYSNSAAQTFKDYAEGAKDSEPDMFYFNMPGYSGKFMLDKSGQPHLMPYRDIDVEITKWGFVSGTGTGDKITEWTVTVENGTKYIFGAWEKSTSGSVCETNGKTSNGEQFTYVTSWFLTKIVSANDKWEIDFEYEDYTTSYEQGLSETTYQSLGANTKDGSICTTHSVLEFGKRLKKITFTNGSVEFIPGSYRCDITSDKFLDEIQIKDANGAVRKKFNLSYHYMSGSSLLDPASLSCDPSDANYWASQTPLDRRLMLTGVVETDISEAFKKGDYKFEYYLGLPDRLSPSQDYWGYYNGISTNTLIPQLHKSFTGTTVSGANRRPSETHAEMGTMKKITYPTGGFTEFEYELHRSRVTNLQDQRLFNMLNNRNEYLTITSSDPNGGNNKETIFNVNDASGSLTVDLTANNFPCYSCPMGFEIIDENDIVRWNSSVFDQNNTTDSKVLPNGMYTVRHTSSGAAVTSPYNLHIFYTEESINDSPEIGGLRLSKIIESTSSGNISSTRTFSYNELDQSNQKIVSGVLISVPKFAYEFTEDIELGDQDHEVEWIINSSSNVPLGSTQGSHVGYKKVTVIRTGQTIGTIGTGKTEYTYSVFPNSLVTGNDYATFDFGTPQASTANSGLLNPSIVINKDWSRGQLKNQTDYKKTDQGYQKVREVINNYEYGVMSSFPMMKAAVSTRILHNILSGSTQETIIVAVAEYDAVSEYARLKNTKEIFYDQETESSKSETFTENLYTSANHQFVTEQKFVNSLGDTVKTFFKYPLDYSSPSTAIDSMISRHILAPVIEQTKWVGDTIFSGTATKYKYDLDEDHVMPEKVYVIETDGITTNFTESIDGEIFNSNFIERADQLYDSKGNLIQFRKTGDVFTSYVWGYNQTLPVAQISGASYEDVKIALGGDSQVTALQSMTGTTLKQTLDALRNHNDMKDALITTFTYDPIVGMISSTDPNGITTTYEYDELNRLRIIKDHEGNIVQHYDYHYYNEASNGQGQ</sequence>
<comment type="caution">
    <text evidence="2">The sequence shown here is derived from an EMBL/GenBank/DDBJ whole genome shotgun (WGS) entry which is preliminary data.</text>
</comment>
<dbReference type="Proteomes" id="UP001172082">
    <property type="component" value="Unassembled WGS sequence"/>
</dbReference>
<dbReference type="InterPro" id="IPR031325">
    <property type="entry name" value="RHS_repeat"/>
</dbReference>
<gene>
    <name evidence="2" type="ORF">QQ008_27895</name>
</gene>
<organism evidence="2 3">
    <name type="scientific">Splendidivirga corallicola</name>
    <dbReference type="NCBI Taxonomy" id="3051826"/>
    <lineage>
        <taxon>Bacteria</taxon>
        <taxon>Pseudomonadati</taxon>
        <taxon>Bacteroidota</taxon>
        <taxon>Cytophagia</taxon>
        <taxon>Cytophagales</taxon>
        <taxon>Splendidivirgaceae</taxon>
        <taxon>Splendidivirga</taxon>
    </lineage>
</organism>
<dbReference type="InterPro" id="IPR006530">
    <property type="entry name" value="YD"/>
</dbReference>
<keyword evidence="3" id="KW-1185">Reference proteome</keyword>
<dbReference type="Gene3D" id="2.180.10.10">
    <property type="entry name" value="RHS repeat-associated core"/>
    <property type="match status" value="1"/>
</dbReference>